<organism evidence="1 2">
    <name type="scientific">Parablautia intestinalis</name>
    <dbReference type="NCBI Taxonomy" id="2320100"/>
    <lineage>
        <taxon>Bacteria</taxon>
        <taxon>Bacillati</taxon>
        <taxon>Bacillota</taxon>
        <taxon>Clostridia</taxon>
        <taxon>Lachnospirales</taxon>
        <taxon>Lachnospiraceae</taxon>
        <taxon>Parablautia</taxon>
    </lineage>
</organism>
<evidence type="ECO:0000313" key="2">
    <source>
        <dbReference type="Proteomes" id="UP000280696"/>
    </source>
</evidence>
<dbReference type="RefSeq" id="WP_120470598.1">
    <property type="nucleotide sequence ID" value="NZ_RAYQ01000014.1"/>
</dbReference>
<dbReference type="AlphaFoldDB" id="A0A3A9AVS1"/>
<reference evidence="1 2" key="1">
    <citation type="submission" date="2018-09" db="EMBL/GenBank/DDBJ databases">
        <title>Murine metabolic-syndrome-specific gut microbial biobank.</title>
        <authorList>
            <person name="Liu C."/>
        </authorList>
    </citation>
    <scope>NUCLEOTIDE SEQUENCE [LARGE SCALE GENOMIC DNA]</scope>
    <source>
        <strain evidence="1 2">0.1xD8-82</strain>
    </source>
</reference>
<evidence type="ECO:0000313" key="1">
    <source>
        <dbReference type="EMBL" id="RKI90425.1"/>
    </source>
</evidence>
<accession>A0A3A9AVS1</accession>
<dbReference type="OrthoDB" id="5465402at2"/>
<dbReference type="InterPro" id="IPR021283">
    <property type="entry name" value="Phage_Wedge1"/>
</dbReference>
<sequence length="200" mass="23056">MVNAGSIVESFLEKLPEQFKRKNNIEVLIRAFAEELEAVGKTLHDLETLRSIKSAFGRQLDGAGEIVVLTRAESSRYAGIIDFDVIDDERYRLFLMYKALRNANTCTFPELVEVCRLLYNMKLLYYREFNDHPAHFQLMVGADFEDWMLKMLYNTSLTVKPGGVSVDLKFFELEFFGFRDLNKDALGFGEGKFLHIIGEE</sequence>
<keyword evidence="2" id="KW-1185">Reference proteome</keyword>
<gene>
    <name evidence="1" type="ORF">D7V94_13400</name>
</gene>
<proteinExistence type="predicted"/>
<dbReference type="Proteomes" id="UP000280696">
    <property type="component" value="Unassembled WGS sequence"/>
</dbReference>
<dbReference type="EMBL" id="RAYQ01000014">
    <property type="protein sequence ID" value="RKI90425.1"/>
    <property type="molecule type" value="Genomic_DNA"/>
</dbReference>
<comment type="caution">
    <text evidence="1">The sequence shown here is derived from an EMBL/GenBank/DDBJ whole genome shotgun (WGS) entry which is preliminary data.</text>
</comment>
<protein>
    <submittedName>
        <fullName evidence="1">DUF2612 domain-containing protein</fullName>
    </submittedName>
</protein>
<dbReference type="Pfam" id="PF11041">
    <property type="entry name" value="Phage_Wedge1"/>
    <property type="match status" value="1"/>
</dbReference>
<name>A0A3A9AVS1_9FIRM</name>